<name>A0A382VP90_9ZZZZ</name>
<evidence type="ECO:0000313" key="2">
    <source>
        <dbReference type="EMBL" id="SVD48327.1"/>
    </source>
</evidence>
<dbReference type="GO" id="GO:0006145">
    <property type="term" value="P:purine nucleobase catabolic process"/>
    <property type="evidence" value="ECO:0007669"/>
    <property type="project" value="TreeGrafter"/>
</dbReference>
<dbReference type="EMBL" id="UINC01153548">
    <property type="protein sequence ID" value="SVD48327.1"/>
    <property type="molecule type" value="Genomic_DNA"/>
</dbReference>
<dbReference type="SUPFAM" id="SSF51556">
    <property type="entry name" value="Metallo-dependent hydrolases"/>
    <property type="match status" value="1"/>
</dbReference>
<gene>
    <name evidence="2" type="ORF">METZ01_LOCUS401181</name>
</gene>
<sequence>RFPRFDAGELFEIFPIIAETGLAVAFHNEDPAIVERLTKRLHSEQRNTPESHGASRPPVAELVANVAVFEIARVTGVRCHIVHSSLARGFDHVRRYREDGVRASAETCVQYLTFEEGQVLELGARLKQNPPIRSADERAALWEKLIADEIGFVSSDHVAWPMSRKSDPDMFKNGSGVPGLETLFYALYTGAVRDRGLCPTRVAALLAERPARHFGLYPQKGALVPGADADFIVVEPKDWTFDASGMASNVKWSPYDGMRFCARISKTYLRGKPVYSGGNLVGR</sequence>
<dbReference type="Gene3D" id="2.30.40.10">
    <property type="entry name" value="Urease, subunit C, domain 1"/>
    <property type="match status" value="1"/>
</dbReference>
<reference evidence="2" key="1">
    <citation type="submission" date="2018-05" db="EMBL/GenBank/DDBJ databases">
        <authorList>
            <person name="Lanie J.A."/>
            <person name="Ng W.-L."/>
            <person name="Kazmierczak K.M."/>
            <person name="Andrzejewski T.M."/>
            <person name="Davidsen T.M."/>
            <person name="Wayne K.J."/>
            <person name="Tettelin H."/>
            <person name="Glass J.I."/>
            <person name="Rusch D."/>
            <person name="Podicherti R."/>
            <person name="Tsui H.-C.T."/>
            <person name="Winkler M.E."/>
        </authorList>
    </citation>
    <scope>NUCLEOTIDE SEQUENCE</scope>
</reference>
<evidence type="ECO:0000259" key="1">
    <source>
        <dbReference type="Pfam" id="PF01979"/>
    </source>
</evidence>
<dbReference type="PANTHER" id="PTHR43668">
    <property type="entry name" value="ALLANTOINASE"/>
    <property type="match status" value="1"/>
</dbReference>
<dbReference type="InterPro" id="IPR032466">
    <property type="entry name" value="Metal_Hydrolase"/>
</dbReference>
<dbReference type="InterPro" id="IPR011059">
    <property type="entry name" value="Metal-dep_hydrolase_composite"/>
</dbReference>
<feature type="non-terminal residue" evidence="2">
    <location>
        <position position="283"/>
    </location>
</feature>
<dbReference type="Pfam" id="PF01979">
    <property type="entry name" value="Amidohydro_1"/>
    <property type="match status" value="1"/>
</dbReference>
<dbReference type="InterPro" id="IPR006680">
    <property type="entry name" value="Amidohydro-rel"/>
</dbReference>
<dbReference type="PANTHER" id="PTHR43668:SF4">
    <property type="entry name" value="ALLANTOINASE"/>
    <property type="match status" value="1"/>
</dbReference>
<dbReference type="SUPFAM" id="SSF51338">
    <property type="entry name" value="Composite domain of metallo-dependent hydrolases"/>
    <property type="match status" value="1"/>
</dbReference>
<feature type="domain" description="Amidohydrolase-related" evidence="1">
    <location>
        <begin position="9"/>
        <end position="252"/>
    </location>
</feature>
<organism evidence="2">
    <name type="scientific">marine metagenome</name>
    <dbReference type="NCBI Taxonomy" id="408172"/>
    <lineage>
        <taxon>unclassified sequences</taxon>
        <taxon>metagenomes</taxon>
        <taxon>ecological metagenomes</taxon>
    </lineage>
</organism>
<protein>
    <recommendedName>
        <fullName evidence="1">Amidohydrolase-related domain-containing protein</fullName>
    </recommendedName>
</protein>
<accession>A0A382VP90</accession>
<feature type="non-terminal residue" evidence="2">
    <location>
        <position position="1"/>
    </location>
</feature>
<dbReference type="GO" id="GO:0005737">
    <property type="term" value="C:cytoplasm"/>
    <property type="evidence" value="ECO:0007669"/>
    <property type="project" value="TreeGrafter"/>
</dbReference>
<dbReference type="AlphaFoldDB" id="A0A382VP90"/>
<dbReference type="InterPro" id="IPR050138">
    <property type="entry name" value="DHOase/Allantoinase_Hydrolase"/>
</dbReference>
<proteinExistence type="predicted"/>
<dbReference type="Gene3D" id="3.20.20.140">
    <property type="entry name" value="Metal-dependent hydrolases"/>
    <property type="match status" value="1"/>
</dbReference>
<dbReference type="GO" id="GO:0004038">
    <property type="term" value="F:allantoinase activity"/>
    <property type="evidence" value="ECO:0007669"/>
    <property type="project" value="TreeGrafter"/>
</dbReference>